<reference evidence="2 3" key="1">
    <citation type="journal article" date="2020" name="Nature">
        <title>Six reference-quality genomes reveal evolution of bat adaptations.</title>
        <authorList>
            <person name="Jebb D."/>
            <person name="Huang Z."/>
            <person name="Pippel M."/>
            <person name="Hughes G.M."/>
            <person name="Lavrichenko K."/>
            <person name="Devanna P."/>
            <person name="Winkler S."/>
            <person name="Jermiin L.S."/>
            <person name="Skirmuntt E.C."/>
            <person name="Katzourakis A."/>
            <person name="Burkitt-Gray L."/>
            <person name="Ray D.A."/>
            <person name="Sullivan K.A.M."/>
            <person name="Roscito J.G."/>
            <person name="Kirilenko B.M."/>
            <person name="Davalos L.M."/>
            <person name="Corthals A.P."/>
            <person name="Power M.L."/>
            <person name="Jones G."/>
            <person name="Ransome R.D."/>
            <person name="Dechmann D.K.N."/>
            <person name="Locatelli A.G."/>
            <person name="Puechmaille S.J."/>
            <person name="Fedrigo O."/>
            <person name="Jarvis E.D."/>
            <person name="Hiller M."/>
            <person name="Vernes S.C."/>
            <person name="Myers E.W."/>
            <person name="Teeling E.C."/>
        </authorList>
    </citation>
    <scope>NUCLEOTIDE SEQUENCE [LARGE SCALE GENOMIC DNA]</scope>
    <source>
        <strain evidence="2">MRhiFer1</strain>
        <tissue evidence="2">Lung</tissue>
    </source>
</reference>
<evidence type="ECO:0000313" key="2">
    <source>
        <dbReference type="EMBL" id="KAF6317434.1"/>
    </source>
</evidence>
<dbReference type="EMBL" id="JACAGC010000015">
    <property type="protein sequence ID" value="KAF6317434.1"/>
    <property type="molecule type" value="Genomic_DNA"/>
</dbReference>
<dbReference type="Proteomes" id="UP000585614">
    <property type="component" value="Unassembled WGS sequence"/>
</dbReference>
<evidence type="ECO:0000256" key="1">
    <source>
        <dbReference type="SAM" id="MobiDB-lite"/>
    </source>
</evidence>
<evidence type="ECO:0000313" key="3">
    <source>
        <dbReference type="Proteomes" id="UP000585614"/>
    </source>
</evidence>
<comment type="caution">
    <text evidence="2">The sequence shown here is derived from an EMBL/GenBank/DDBJ whole genome shotgun (WGS) entry which is preliminary data.</text>
</comment>
<protein>
    <submittedName>
        <fullName evidence="2">Uncharacterized protein</fullName>
    </submittedName>
</protein>
<dbReference type="AlphaFoldDB" id="A0A7J7UX91"/>
<proteinExistence type="predicted"/>
<feature type="region of interest" description="Disordered" evidence="1">
    <location>
        <begin position="96"/>
        <end position="116"/>
    </location>
</feature>
<gene>
    <name evidence="2" type="ORF">mRhiFer1_008494</name>
</gene>
<name>A0A7J7UX91_RHIFE</name>
<feature type="region of interest" description="Disordered" evidence="1">
    <location>
        <begin position="1"/>
        <end position="38"/>
    </location>
</feature>
<organism evidence="2 3">
    <name type="scientific">Rhinolophus ferrumequinum</name>
    <name type="common">Greater horseshoe bat</name>
    <dbReference type="NCBI Taxonomy" id="59479"/>
    <lineage>
        <taxon>Eukaryota</taxon>
        <taxon>Metazoa</taxon>
        <taxon>Chordata</taxon>
        <taxon>Craniata</taxon>
        <taxon>Vertebrata</taxon>
        <taxon>Euteleostomi</taxon>
        <taxon>Mammalia</taxon>
        <taxon>Eutheria</taxon>
        <taxon>Laurasiatheria</taxon>
        <taxon>Chiroptera</taxon>
        <taxon>Yinpterochiroptera</taxon>
        <taxon>Rhinolophoidea</taxon>
        <taxon>Rhinolophidae</taxon>
        <taxon>Rhinolophinae</taxon>
        <taxon>Rhinolophus</taxon>
    </lineage>
</organism>
<accession>A0A7J7UX91</accession>
<sequence length="151" mass="16843">MLQRPGEPGRSLVQGASLHGPQPLLPTQHAQCPSSYPRPPGVAPWLTHKCTHAHTRTLTLHSPCTQGHQWPDSGQEILHQQVLRENWTDWVREGRTWAPSHPPRAPPDRENWGNGKVWPQGLAVPVPTPVTFHNSRIFTSELGEASPLEQP</sequence>